<organism evidence="1">
    <name type="scientific">Bifidobacterium aquikefiricola</name>
    <dbReference type="NCBI Taxonomy" id="3059038"/>
    <lineage>
        <taxon>Bacteria</taxon>
        <taxon>Bacillati</taxon>
        <taxon>Actinomycetota</taxon>
        <taxon>Actinomycetes</taxon>
        <taxon>Bifidobacteriales</taxon>
        <taxon>Bifidobacteriaceae</taxon>
        <taxon>Bifidobacterium</taxon>
    </lineage>
</organism>
<dbReference type="InterPro" id="IPR013321">
    <property type="entry name" value="Arc_rbn_hlx_hlx"/>
</dbReference>
<accession>A0AB39U891</accession>
<name>A0AB39U891_9BIFI</name>
<sequence>MAATARIQVRTDAQLKAKADRLFHDLGLDTGTAINMFLAQAVADEGLPFRPSRLTPFDRSVLETESEPVLHGGTAEDMKAIIARV</sequence>
<dbReference type="RefSeq" id="WP_369344639.1">
    <property type="nucleotide sequence ID" value="NZ_CP129674.1"/>
</dbReference>
<dbReference type="NCBIfam" id="TIGR02384">
    <property type="entry name" value="RelB_DinJ"/>
    <property type="match status" value="1"/>
</dbReference>
<dbReference type="KEGG" id="baqk:QN215_02945"/>
<evidence type="ECO:0000313" key="1">
    <source>
        <dbReference type="EMBL" id="XDS45099.1"/>
    </source>
</evidence>
<dbReference type="AlphaFoldDB" id="A0AB39U891"/>
<dbReference type="Gene3D" id="1.10.1220.10">
    <property type="entry name" value="Met repressor-like"/>
    <property type="match status" value="1"/>
</dbReference>
<dbReference type="InterPro" id="IPR007337">
    <property type="entry name" value="RelB/DinJ"/>
</dbReference>
<proteinExistence type="predicted"/>
<dbReference type="Pfam" id="PF04221">
    <property type="entry name" value="RelB"/>
    <property type="match status" value="1"/>
</dbReference>
<dbReference type="EMBL" id="CP129674">
    <property type="protein sequence ID" value="XDS45099.1"/>
    <property type="molecule type" value="Genomic_DNA"/>
</dbReference>
<gene>
    <name evidence="1" type="ORF">QN215_02945</name>
</gene>
<protein>
    <submittedName>
        <fullName evidence="1">Type II toxin-antitoxin system RelB/DinJ family antitoxin</fullName>
    </submittedName>
</protein>
<dbReference type="GO" id="GO:0006355">
    <property type="term" value="P:regulation of DNA-templated transcription"/>
    <property type="evidence" value="ECO:0007669"/>
    <property type="project" value="InterPro"/>
</dbReference>
<reference evidence="1" key="1">
    <citation type="submission" date="2023-07" db="EMBL/GenBank/DDBJ databases">
        <title>Bifidobacterium aquikefiriaerophilum sp. nov. and Bifidobacterium eccum sp. nov., isolated from water kefir.</title>
        <authorList>
            <person name="Breselge S."/>
            <person name="Bellassi P."/>
            <person name="Barcenilla C."/>
            <person name="Alvarez-Ordonez A."/>
            <person name="Morelli L."/>
            <person name="Cotter P.D."/>
        </authorList>
    </citation>
    <scope>NUCLEOTIDE SEQUENCE</scope>
    <source>
        <strain evidence="1">WK041_4_12</strain>
    </source>
</reference>